<sequence>MHDSGLDKENVPALHAQARHEMQIDCTNLQRNVKKFTDRPGD</sequence>
<organism evidence="1 2">
    <name type="scientific">Prosthecobacter dejongeii</name>
    <dbReference type="NCBI Taxonomy" id="48465"/>
    <lineage>
        <taxon>Bacteria</taxon>
        <taxon>Pseudomonadati</taxon>
        <taxon>Verrucomicrobiota</taxon>
        <taxon>Verrucomicrobiia</taxon>
        <taxon>Verrucomicrobiales</taxon>
        <taxon>Verrucomicrobiaceae</taxon>
        <taxon>Prosthecobacter</taxon>
    </lineage>
</organism>
<dbReference type="EMBL" id="JACHIF010000011">
    <property type="protein sequence ID" value="MBB5039996.1"/>
    <property type="molecule type" value="Genomic_DNA"/>
</dbReference>
<dbReference type="AlphaFoldDB" id="A0A7W8DSM8"/>
<accession>A0A7W8DSM8</accession>
<keyword evidence="2" id="KW-1185">Reference proteome</keyword>
<gene>
    <name evidence="1" type="ORF">HNQ64_004275</name>
</gene>
<dbReference type="Proteomes" id="UP000534294">
    <property type="component" value="Unassembled WGS sequence"/>
</dbReference>
<protein>
    <submittedName>
        <fullName evidence="1">Uncharacterized protein</fullName>
    </submittedName>
</protein>
<evidence type="ECO:0000313" key="2">
    <source>
        <dbReference type="Proteomes" id="UP000534294"/>
    </source>
</evidence>
<name>A0A7W8DSM8_9BACT</name>
<reference evidence="1 2" key="1">
    <citation type="submission" date="2020-08" db="EMBL/GenBank/DDBJ databases">
        <title>Genomic Encyclopedia of Type Strains, Phase IV (KMG-IV): sequencing the most valuable type-strain genomes for metagenomic binning, comparative biology and taxonomic classification.</title>
        <authorList>
            <person name="Goeker M."/>
        </authorList>
    </citation>
    <scope>NUCLEOTIDE SEQUENCE [LARGE SCALE GENOMIC DNA]</scope>
    <source>
        <strain evidence="1 2">DSM 12251</strain>
    </source>
</reference>
<comment type="caution">
    <text evidence="1">The sequence shown here is derived from an EMBL/GenBank/DDBJ whole genome shotgun (WGS) entry which is preliminary data.</text>
</comment>
<evidence type="ECO:0000313" key="1">
    <source>
        <dbReference type="EMBL" id="MBB5039996.1"/>
    </source>
</evidence>
<proteinExistence type="predicted"/>